<feature type="transmembrane region" description="Helical" evidence="1">
    <location>
        <begin position="145"/>
        <end position="166"/>
    </location>
</feature>
<gene>
    <name evidence="2" type="ORF">H9872_11025</name>
</gene>
<feature type="transmembrane region" description="Helical" evidence="1">
    <location>
        <begin position="216"/>
        <end position="236"/>
    </location>
</feature>
<feature type="transmembrane region" description="Helical" evidence="1">
    <location>
        <begin position="112"/>
        <end position="133"/>
    </location>
</feature>
<feature type="transmembrane region" description="Helical" evidence="1">
    <location>
        <begin position="6"/>
        <end position="24"/>
    </location>
</feature>
<feature type="transmembrane region" description="Helical" evidence="1">
    <location>
        <begin position="325"/>
        <end position="354"/>
    </location>
</feature>
<proteinExistence type="predicted"/>
<dbReference type="EMBL" id="JAHLFQ010000260">
    <property type="protein sequence ID" value="MBU3805268.1"/>
    <property type="molecule type" value="Genomic_DNA"/>
</dbReference>
<keyword evidence="1" id="KW-0812">Transmembrane</keyword>
<accession>A0A9E2KDU6</accession>
<reference evidence="2" key="2">
    <citation type="submission" date="2021-04" db="EMBL/GenBank/DDBJ databases">
        <authorList>
            <person name="Gilroy R."/>
        </authorList>
    </citation>
    <scope>NUCLEOTIDE SEQUENCE</scope>
    <source>
        <strain evidence="2">B5-657</strain>
    </source>
</reference>
<feature type="transmembrane region" description="Helical" evidence="1">
    <location>
        <begin position="178"/>
        <end position="196"/>
    </location>
</feature>
<protein>
    <submittedName>
        <fullName evidence="2">Stage III sporulation protein AE</fullName>
    </submittedName>
</protein>
<dbReference type="InterPro" id="IPR014194">
    <property type="entry name" value="Spore_III_AE"/>
</dbReference>
<dbReference type="Pfam" id="PF09546">
    <property type="entry name" value="Spore_III_AE"/>
    <property type="match status" value="1"/>
</dbReference>
<dbReference type="AlphaFoldDB" id="A0A9E2KDU6"/>
<keyword evidence="1" id="KW-1133">Transmembrane helix</keyword>
<keyword evidence="1" id="KW-0472">Membrane</keyword>
<sequence>MKLKKIGWYCFIIVICFLLSSITLKAENLVEKESPIGNLEEEQENEIIHYGLNLLDWESIEQLEEELQDAMPNDISFHLKEEMGKLLSGQNELSVTSILTYIVRSLFNEAGIFIKFGARFVLIVLLCNLLQALSSSFKSKDTAKIGFFVCYMVILLSVVQSFEVMIRLAIEVIEHMTQVMLICIPILLAFMATSGFNISAGTMAPVIVTSLSLMSYFMKIIVLPCIISVVVLEIMSVMSEEFKVNKLVGLFYKGIKWVMRSILLVSVSLLGFYRLVMPGVDLTVKKATVKFSTAFIPVVGNAVGGTIDFITQGSMLIRNTFSAGIIMWLLILVSIPLIKIFAYVCVYQIAGAIIEPIGDKRMATIATKLGKGCQFIMSSVGIIALFCICSLVICMTISASGV</sequence>
<comment type="caution">
    <text evidence="2">The sequence shown here is derived from an EMBL/GenBank/DDBJ whole genome shotgun (WGS) entry which is preliminary data.</text>
</comment>
<reference evidence="2" key="1">
    <citation type="journal article" date="2021" name="PeerJ">
        <title>Extensive microbial diversity within the chicken gut microbiome revealed by metagenomics and culture.</title>
        <authorList>
            <person name="Gilroy R."/>
            <person name="Ravi A."/>
            <person name="Getino M."/>
            <person name="Pursley I."/>
            <person name="Horton D.L."/>
            <person name="Alikhan N.F."/>
            <person name="Baker D."/>
            <person name="Gharbi K."/>
            <person name="Hall N."/>
            <person name="Watson M."/>
            <person name="Adriaenssens E.M."/>
            <person name="Foster-Nyarko E."/>
            <person name="Jarju S."/>
            <person name="Secka A."/>
            <person name="Antonio M."/>
            <person name="Oren A."/>
            <person name="Chaudhuri R.R."/>
            <person name="La Ragione R."/>
            <person name="Hildebrand F."/>
            <person name="Pallen M.J."/>
        </authorList>
    </citation>
    <scope>NUCLEOTIDE SEQUENCE</scope>
    <source>
        <strain evidence="2">B5-657</strain>
    </source>
</reference>
<dbReference type="Proteomes" id="UP000824229">
    <property type="component" value="Unassembled WGS sequence"/>
</dbReference>
<evidence type="ECO:0000313" key="2">
    <source>
        <dbReference type="EMBL" id="MBU3805268.1"/>
    </source>
</evidence>
<name>A0A9E2KDU6_9FIRM</name>
<feature type="transmembrane region" description="Helical" evidence="1">
    <location>
        <begin position="375"/>
        <end position="399"/>
    </location>
</feature>
<organism evidence="2 3">
    <name type="scientific">Candidatus Cellulosilyticum pullistercoris</name>
    <dbReference type="NCBI Taxonomy" id="2838521"/>
    <lineage>
        <taxon>Bacteria</taxon>
        <taxon>Bacillati</taxon>
        <taxon>Bacillota</taxon>
        <taxon>Clostridia</taxon>
        <taxon>Lachnospirales</taxon>
        <taxon>Cellulosilyticaceae</taxon>
        <taxon>Cellulosilyticum</taxon>
    </lineage>
</organism>
<evidence type="ECO:0000256" key="1">
    <source>
        <dbReference type="SAM" id="Phobius"/>
    </source>
</evidence>
<feature type="transmembrane region" description="Helical" evidence="1">
    <location>
        <begin position="257"/>
        <end position="276"/>
    </location>
</feature>
<evidence type="ECO:0000313" key="3">
    <source>
        <dbReference type="Proteomes" id="UP000824229"/>
    </source>
</evidence>